<evidence type="ECO:0000313" key="2">
    <source>
        <dbReference type="Proteomes" id="UP000887565"/>
    </source>
</evidence>
<dbReference type="AlphaFoldDB" id="A0A915J4I1"/>
<dbReference type="Proteomes" id="UP000887565">
    <property type="component" value="Unplaced"/>
</dbReference>
<keyword evidence="1" id="KW-0472">Membrane</keyword>
<reference evidence="3" key="1">
    <citation type="submission" date="2022-11" db="UniProtKB">
        <authorList>
            <consortium name="WormBaseParasite"/>
        </authorList>
    </citation>
    <scope>IDENTIFICATION</scope>
</reference>
<keyword evidence="2" id="KW-1185">Reference proteome</keyword>
<accession>A0A915J4I1</accession>
<name>A0A915J4I1_ROMCU</name>
<evidence type="ECO:0000256" key="1">
    <source>
        <dbReference type="SAM" id="Phobius"/>
    </source>
</evidence>
<keyword evidence="1" id="KW-1133">Transmembrane helix</keyword>
<organism evidence="2 3">
    <name type="scientific">Romanomermis culicivorax</name>
    <name type="common">Nematode worm</name>
    <dbReference type="NCBI Taxonomy" id="13658"/>
    <lineage>
        <taxon>Eukaryota</taxon>
        <taxon>Metazoa</taxon>
        <taxon>Ecdysozoa</taxon>
        <taxon>Nematoda</taxon>
        <taxon>Enoplea</taxon>
        <taxon>Dorylaimia</taxon>
        <taxon>Mermithida</taxon>
        <taxon>Mermithoidea</taxon>
        <taxon>Mermithidae</taxon>
        <taxon>Romanomermis</taxon>
    </lineage>
</organism>
<sequence>MLCIMFEALGALGKFKMTNRLVELRSLIAWFNLTAIVVFVMIRRFGFQDSAMKVKFKLFSNGGVFGGDVFCSWGTGASKFSFDVSSSSSTSCCLIISKILLSCPFLLLPPTSGDDGDGGGKTSNDESLLLEIMRPTHETVDVFKCGWILRLEARFMDAMRNSSAVDSLRLRSASS</sequence>
<evidence type="ECO:0000313" key="3">
    <source>
        <dbReference type="WBParaSite" id="nRc.2.0.1.t20622-RA"/>
    </source>
</evidence>
<dbReference type="WBParaSite" id="nRc.2.0.1.t20622-RA">
    <property type="protein sequence ID" value="nRc.2.0.1.t20622-RA"/>
    <property type="gene ID" value="nRc.2.0.1.g20622"/>
</dbReference>
<proteinExistence type="predicted"/>
<protein>
    <submittedName>
        <fullName evidence="3">Uncharacterized protein</fullName>
    </submittedName>
</protein>
<keyword evidence="1" id="KW-0812">Transmembrane</keyword>
<feature type="transmembrane region" description="Helical" evidence="1">
    <location>
        <begin position="27"/>
        <end position="47"/>
    </location>
</feature>